<sequence>MPAEKYVTEFVKEAGFTPIPDRAIIVTYAPANMSERIAKFFSNEFFALQMCQNSLVLLPFGRMSFMLKKNVALEIPYSTIRKVEIKEDMLNWRIELDTSEGLIALSAQQKELSEWRHSGTLSVGMSGFGSGIMGSGALKVANWHRANLDATLAALKALPGRKEETA</sequence>
<name>A0A9D1ACH5_9FIRM</name>
<evidence type="ECO:0000313" key="2">
    <source>
        <dbReference type="Proteomes" id="UP000886757"/>
    </source>
</evidence>
<proteinExistence type="predicted"/>
<dbReference type="AlphaFoldDB" id="A0A9D1ACH5"/>
<organism evidence="1 2">
    <name type="scientific">Candidatus Choladousia intestinavium</name>
    <dbReference type="NCBI Taxonomy" id="2840727"/>
    <lineage>
        <taxon>Bacteria</taxon>
        <taxon>Bacillati</taxon>
        <taxon>Bacillota</taxon>
        <taxon>Clostridia</taxon>
        <taxon>Lachnospirales</taxon>
        <taxon>Lachnospiraceae</taxon>
        <taxon>Lachnospiraceae incertae sedis</taxon>
        <taxon>Candidatus Choladousia</taxon>
    </lineage>
</organism>
<protein>
    <submittedName>
        <fullName evidence="1">Uncharacterized protein</fullName>
    </submittedName>
</protein>
<reference evidence="1" key="2">
    <citation type="journal article" date="2021" name="PeerJ">
        <title>Extensive microbial diversity within the chicken gut microbiome revealed by metagenomics and culture.</title>
        <authorList>
            <person name="Gilroy R."/>
            <person name="Ravi A."/>
            <person name="Getino M."/>
            <person name="Pursley I."/>
            <person name="Horton D.L."/>
            <person name="Alikhan N.F."/>
            <person name="Baker D."/>
            <person name="Gharbi K."/>
            <person name="Hall N."/>
            <person name="Watson M."/>
            <person name="Adriaenssens E.M."/>
            <person name="Foster-Nyarko E."/>
            <person name="Jarju S."/>
            <person name="Secka A."/>
            <person name="Antonio M."/>
            <person name="Oren A."/>
            <person name="Chaudhuri R.R."/>
            <person name="La Ragione R."/>
            <person name="Hildebrand F."/>
            <person name="Pallen M.J."/>
        </authorList>
    </citation>
    <scope>NUCLEOTIDE SEQUENCE</scope>
    <source>
        <strain evidence="1">ChiSjej4B22-8148</strain>
    </source>
</reference>
<comment type="caution">
    <text evidence="1">The sequence shown here is derived from an EMBL/GenBank/DDBJ whole genome shotgun (WGS) entry which is preliminary data.</text>
</comment>
<accession>A0A9D1ACH5</accession>
<reference evidence="1" key="1">
    <citation type="submission" date="2020-10" db="EMBL/GenBank/DDBJ databases">
        <authorList>
            <person name="Gilroy R."/>
        </authorList>
    </citation>
    <scope>NUCLEOTIDE SEQUENCE</scope>
    <source>
        <strain evidence="1">ChiSjej4B22-8148</strain>
    </source>
</reference>
<evidence type="ECO:0000313" key="1">
    <source>
        <dbReference type="EMBL" id="HIR13596.1"/>
    </source>
</evidence>
<gene>
    <name evidence="1" type="ORF">IAB31_06705</name>
</gene>
<dbReference type="EMBL" id="DVGK01000076">
    <property type="protein sequence ID" value="HIR13596.1"/>
    <property type="molecule type" value="Genomic_DNA"/>
</dbReference>
<dbReference type="Proteomes" id="UP000886757">
    <property type="component" value="Unassembled WGS sequence"/>
</dbReference>